<accession>A0A2V2UFV9</accession>
<reference evidence="1 2" key="1">
    <citation type="journal article" date="2018" name="Microb. Genom.">
        <title>Expanding an expanded genome: long-read sequencing of Trypanosoma cruzi.</title>
        <authorList>
            <person name="Berna L."/>
            <person name="Rodriguez M."/>
            <person name="Chiribao M.L."/>
            <person name="Parodi-Talice A."/>
            <person name="Pita S."/>
            <person name="Rijo G."/>
            <person name="Alvarez-Valin F."/>
            <person name="Robello C."/>
        </authorList>
    </citation>
    <scope>NUCLEOTIDE SEQUENCE [LARGE SCALE GENOMIC DNA]</scope>
    <source>
        <strain evidence="1 2">Dm28c</strain>
    </source>
</reference>
<dbReference type="VEuPathDB" id="TriTrypDB:TcYC6_0050830"/>
<dbReference type="VEuPathDB" id="TriTrypDB:TcCLB.511019.120"/>
<protein>
    <submittedName>
        <fullName evidence="1">Uncharacterized protein</fullName>
    </submittedName>
</protein>
<dbReference type="VEuPathDB" id="TriTrypDB:TcCLB.511543.40"/>
<dbReference type="EMBL" id="PRFA01000392">
    <property type="protein sequence ID" value="PWU83109.1"/>
    <property type="molecule type" value="Genomic_DNA"/>
</dbReference>
<proteinExistence type="predicted"/>
<evidence type="ECO:0000313" key="1">
    <source>
        <dbReference type="EMBL" id="PWU83109.1"/>
    </source>
</evidence>
<gene>
    <name evidence="1" type="ORF">C4B63_392g12</name>
</gene>
<dbReference type="VEuPathDB" id="TriTrypDB:C3747_135g16"/>
<dbReference type="VEuPathDB" id="TriTrypDB:TCDM_05776"/>
<dbReference type="VEuPathDB" id="TriTrypDB:TcCL_ESM05068"/>
<organism evidence="1 2">
    <name type="scientific">Trypanosoma cruzi</name>
    <dbReference type="NCBI Taxonomy" id="5693"/>
    <lineage>
        <taxon>Eukaryota</taxon>
        <taxon>Discoba</taxon>
        <taxon>Euglenozoa</taxon>
        <taxon>Kinetoplastea</taxon>
        <taxon>Metakinetoplastina</taxon>
        <taxon>Trypanosomatida</taxon>
        <taxon>Trypanosomatidae</taxon>
        <taxon>Trypanosoma</taxon>
        <taxon>Schizotrypanum</taxon>
    </lineage>
</organism>
<dbReference type="VEuPathDB" id="TriTrypDB:Tc_MARK_3408"/>
<dbReference type="Proteomes" id="UP000246121">
    <property type="component" value="Unassembled WGS sequence"/>
</dbReference>
<dbReference type="AlphaFoldDB" id="A0A2V2UFV9"/>
<comment type="caution">
    <text evidence="1">The sequence shown here is derived from an EMBL/GenBank/DDBJ whole genome shotgun (WGS) entry which is preliminary data.</text>
</comment>
<dbReference type="VEuPathDB" id="TriTrypDB:TcG_04120"/>
<dbReference type="VEuPathDB" id="TriTrypDB:TcBrA4_0035150"/>
<sequence length="201" mass="21870">MRRCASTHLPLRGRGIRWFFSPERPVIVLKTRKGSAHQHPCSQWAPLASLLFSQRPNTTHAMYVVDTTALPEAMEKEERATPNVGPVIKRLSNVMAKLNAHEATMVAAGVSAPLAFKYVIMGEKTLGHTDRLVRRLILLCPASIHPAISTDCEGCRQESFWGGVPKASTGGAALGCIPSAGMAGMASGFHCEHDQWRVLFA</sequence>
<name>A0A2V2UFV9_TRYCR</name>
<dbReference type="VEuPathDB" id="TriTrypDB:BCY84_08346"/>
<dbReference type="VEuPathDB" id="TriTrypDB:C4B63_392g12"/>
<dbReference type="VEuPathDB" id="TriTrypDB:ECC02_004043"/>
<evidence type="ECO:0000313" key="2">
    <source>
        <dbReference type="Proteomes" id="UP000246121"/>
    </source>
</evidence>
<dbReference type="VEuPathDB" id="TriTrypDB:TCSYLVIO_005392"/>